<gene>
    <name evidence="1" type="ORF">BON30_39490</name>
</gene>
<dbReference type="Proteomes" id="UP000182229">
    <property type="component" value="Unassembled WGS sequence"/>
</dbReference>
<comment type="caution">
    <text evidence="1">The sequence shown here is derived from an EMBL/GenBank/DDBJ whole genome shotgun (WGS) entry which is preliminary data.</text>
</comment>
<protein>
    <submittedName>
        <fullName evidence="1">Uncharacterized protein</fullName>
    </submittedName>
</protein>
<accession>A0A1L9AYR1</accession>
<reference evidence="2" key="1">
    <citation type="submission" date="2016-11" db="EMBL/GenBank/DDBJ databases">
        <authorList>
            <person name="Shukria A."/>
            <person name="Stevens D.C."/>
        </authorList>
    </citation>
    <scope>NUCLEOTIDE SEQUENCE [LARGE SCALE GENOMIC DNA]</scope>
    <source>
        <strain evidence="2">Cbfe23</strain>
    </source>
</reference>
<evidence type="ECO:0000313" key="1">
    <source>
        <dbReference type="EMBL" id="OJH35148.1"/>
    </source>
</evidence>
<evidence type="ECO:0000313" key="2">
    <source>
        <dbReference type="Proteomes" id="UP000182229"/>
    </source>
</evidence>
<name>A0A1L9AYR1_9BACT</name>
<proteinExistence type="predicted"/>
<dbReference type="AlphaFoldDB" id="A0A1L9AYR1"/>
<keyword evidence="2" id="KW-1185">Reference proteome</keyword>
<sequence>MDPVLTEACVLAQRVLGAPDLFQRMSDCMERLREMFREGGPLASLRWPWEELVPPVERHIFRVMAEVEDTDEWREQLFERCAPDLVSPERLERLNEALRRELMSPERTADEKCALGVAVVELLAAPRHPPYSRRTQGMSMVSSLLMAQVDEWVERRQRVQAVVDEALGNTRDGGARPHAGFIRGVVTQPEVLEAALERAARVDPELMELMGRFEVGILGGILAGRTPKVLHGEEWLWVTAVLREHLEPGRVPETSGLALLRVLDARVQQAVLSRVEAAGRDRSSPPEAEQWFSWAYKVLVVRPVTFFEAFARAREAVLIERFAGEAEWVHELRRRERWRPEELEPYRLRLEAVGAPEAARCVQRLQAHLRGETPAGGWGFMT</sequence>
<organism evidence="1 2">
    <name type="scientific">Cystobacter ferrugineus</name>
    <dbReference type="NCBI Taxonomy" id="83449"/>
    <lineage>
        <taxon>Bacteria</taxon>
        <taxon>Pseudomonadati</taxon>
        <taxon>Myxococcota</taxon>
        <taxon>Myxococcia</taxon>
        <taxon>Myxococcales</taxon>
        <taxon>Cystobacterineae</taxon>
        <taxon>Archangiaceae</taxon>
        <taxon>Cystobacter</taxon>
    </lineage>
</organism>
<reference evidence="1 2" key="2">
    <citation type="submission" date="2016-12" db="EMBL/GenBank/DDBJ databases">
        <title>Draft Genome Sequence of Cystobacter ferrugineus Strain Cbfe23.</title>
        <authorList>
            <person name="Akbar S."/>
            <person name="Dowd S.E."/>
            <person name="Stevens D.C."/>
        </authorList>
    </citation>
    <scope>NUCLEOTIDE SEQUENCE [LARGE SCALE GENOMIC DNA]</scope>
    <source>
        <strain evidence="1 2">Cbfe23</strain>
    </source>
</reference>
<dbReference type="EMBL" id="MPIN01000015">
    <property type="protein sequence ID" value="OJH35148.1"/>
    <property type="molecule type" value="Genomic_DNA"/>
</dbReference>